<evidence type="ECO:0000256" key="1">
    <source>
        <dbReference type="ARBA" id="ARBA00006987"/>
    </source>
</evidence>
<dbReference type="KEGG" id="boz:DBV39_00960"/>
<feature type="signal peptide" evidence="2">
    <location>
        <begin position="1"/>
        <end position="25"/>
    </location>
</feature>
<protein>
    <recommendedName>
        <fullName evidence="5">Tripartite tricarboxylate transporter substrate binding protein</fullName>
    </recommendedName>
</protein>
<dbReference type="SUPFAM" id="SSF53850">
    <property type="entry name" value="Periplasmic binding protein-like II"/>
    <property type="match status" value="1"/>
</dbReference>
<dbReference type="CDD" id="cd07012">
    <property type="entry name" value="PBP2_Bug_TTT"/>
    <property type="match status" value="1"/>
</dbReference>
<dbReference type="RefSeq" id="WP_108619960.1">
    <property type="nucleotide sequence ID" value="NZ_CP028901.1"/>
</dbReference>
<accession>A0A2R4XFJ6</accession>
<evidence type="ECO:0000313" key="3">
    <source>
        <dbReference type="EMBL" id="AWB32519.1"/>
    </source>
</evidence>
<dbReference type="OrthoDB" id="8681519at2"/>
<dbReference type="EMBL" id="CP028901">
    <property type="protein sequence ID" value="AWB32519.1"/>
    <property type="molecule type" value="Genomic_DNA"/>
</dbReference>
<dbReference type="InterPro" id="IPR042100">
    <property type="entry name" value="Bug_dom1"/>
</dbReference>
<proteinExistence type="inferred from homology"/>
<evidence type="ECO:0008006" key="5">
    <source>
        <dbReference type="Google" id="ProtNLM"/>
    </source>
</evidence>
<dbReference type="Gene3D" id="3.40.190.150">
    <property type="entry name" value="Bordetella uptake gene, domain 1"/>
    <property type="match status" value="1"/>
</dbReference>
<dbReference type="PANTHER" id="PTHR42928">
    <property type="entry name" value="TRICARBOXYLATE-BINDING PROTEIN"/>
    <property type="match status" value="1"/>
</dbReference>
<dbReference type="InterPro" id="IPR005064">
    <property type="entry name" value="BUG"/>
</dbReference>
<keyword evidence="2" id="KW-0732">Signal</keyword>
<gene>
    <name evidence="3" type="ORF">DBV39_00960</name>
</gene>
<sequence length="326" mass="34529">MKLIKLAKGAFATICLTTLMSSAFAYPDRPVKIVIGYPPGGTLDTPSRILAKELSNLSGQSFVIENKPGASATIAGNTVATAEPDGYTLLVSSSAVSSARALLKQIPFDPVDSFEHIGMFTTLPTLIVARADFPANSLQEVIEMAKQKPGELTYASPGVGTGAHMAGQVLNKYADVNIQHIPFKGSAQSLNNLIGGHVDLLFGGLSSLKGALDSKQIKVFAVTNAEPSPDLVDAPTIAQALPGIEIPREYQFTSWLGLSAPAGTPDEVVEKLAELLEQALQNPSLRQELIGVGVNPNYVGREDKVQHIQTEVPAYARIVEEIGITN</sequence>
<evidence type="ECO:0000256" key="2">
    <source>
        <dbReference type="SAM" id="SignalP"/>
    </source>
</evidence>
<reference evidence="3 4" key="1">
    <citation type="submission" date="2018-04" db="EMBL/GenBank/DDBJ databases">
        <title>Bordetella sp. HZ20 isolated from seawater.</title>
        <authorList>
            <person name="Sun C."/>
        </authorList>
    </citation>
    <scope>NUCLEOTIDE SEQUENCE [LARGE SCALE GENOMIC DNA]</scope>
    <source>
        <strain evidence="3 4">HZ20</strain>
    </source>
</reference>
<evidence type="ECO:0000313" key="4">
    <source>
        <dbReference type="Proteomes" id="UP000244571"/>
    </source>
</evidence>
<dbReference type="Pfam" id="PF03401">
    <property type="entry name" value="TctC"/>
    <property type="match status" value="1"/>
</dbReference>
<name>A0A2R4XFJ6_9BURK</name>
<dbReference type="PIRSF" id="PIRSF017082">
    <property type="entry name" value="YflP"/>
    <property type="match status" value="1"/>
</dbReference>
<feature type="chain" id="PRO_5015310840" description="Tripartite tricarboxylate transporter substrate binding protein" evidence="2">
    <location>
        <begin position="26"/>
        <end position="326"/>
    </location>
</feature>
<organism evidence="3 4">
    <name type="scientific">Orrella marina</name>
    <dbReference type="NCBI Taxonomy" id="2163011"/>
    <lineage>
        <taxon>Bacteria</taxon>
        <taxon>Pseudomonadati</taxon>
        <taxon>Pseudomonadota</taxon>
        <taxon>Betaproteobacteria</taxon>
        <taxon>Burkholderiales</taxon>
        <taxon>Alcaligenaceae</taxon>
        <taxon>Orrella</taxon>
    </lineage>
</organism>
<dbReference type="PANTHER" id="PTHR42928:SF5">
    <property type="entry name" value="BLR1237 PROTEIN"/>
    <property type="match status" value="1"/>
</dbReference>
<comment type="similarity">
    <text evidence="1">Belongs to the UPF0065 (bug) family.</text>
</comment>
<dbReference type="Gene3D" id="3.40.190.10">
    <property type="entry name" value="Periplasmic binding protein-like II"/>
    <property type="match status" value="1"/>
</dbReference>
<dbReference type="AlphaFoldDB" id="A0A2R4XFJ6"/>
<dbReference type="Proteomes" id="UP000244571">
    <property type="component" value="Chromosome"/>
</dbReference>
<keyword evidence="4" id="KW-1185">Reference proteome</keyword>